<keyword evidence="1" id="KW-0472">Membrane</keyword>
<keyword evidence="3" id="KW-1185">Reference proteome</keyword>
<comment type="caution">
    <text evidence="2">The sequence shown here is derived from an EMBL/GenBank/DDBJ whole genome shotgun (WGS) entry which is preliminary data.</text>
</comment>
<protein>
    <submittedName>
        <fullName evidence="2">Uncharacterized protein</fullName>
    </submittedName>
</protein>
<dbReference type="Proteomes" id="UP000249453">
    <property type="component" value="Unassembled WGS sequence"/>
</dbReference>
<evidence type="ECO:0000313" key="3">
    <source>
        <dbReference type="Proteomes" id="UP000249453"/>
    </source>
</evidence>
<evidence type="ECO:0000313" key="2">
    <source>
        <dbReference type="EMBL" id="RAK27083.1"/>
    </source>
</evidence>
<evidence type="ECO:0000256" key="1">
    <source>
        <dbReference type="SAM" id="Phobius"/>
    </source>
</evidence>
<organism evidence="2 3">
    <name type="scientific">Falsochrobactrum ovis</name>
    <dbReference type="NCBI Taxonomy" id="1293442"/>
    <lineage>
        <taxon>Bacteria</taxon>
        <taxon>Pseudomonadati</taxon>
        <taxon>Pseudomonadota</taxon>
        <taxon>Alphaproteobacteria</taxon>
        <taxon>Hyphomicrobiales</taxon>
        <taxon>Brucellaceae</taxon>
        <taxon>Falsochrobactrum</taxon>
    </lineage>
</organism>
<sequence length="35" mass="4155">MTTAEFWWFIGGPLTVLAYAGILYFLHIWLDKHGW</sequence>
<dbReference type="EMBL" id="QLMK01000011">
    <property type="protein sequence ID" value="RAK27083.1"/>
    <property type="molecule type" value="Genomic_DNA"/>
</dbReference>
<name>A0A364JTL3_9HYPH</name>
<accession>A0A364JTL3</accession>
<dbReference type="AlphaFoldDB" id="A0A364JTL3"/>
<proteinExistence type="predicted"/>
<keyword evidence="1" id="KW-1133">Transmembrane helix</keyword>
<feature type="transmembrane region" description="Helical" evidence="1">
    <location>
        <begin position="6"/>
        <end position="30"/>
    </location>
</feature>
<gene>
    <name evidence="2" type="ORF">C7374_11177</name>
</gene>
<keyword evidence="1" id="KW-0812">Transmembrane</keyword>
<reference evidence="2 3" key="1">
    <citation type="submission" date="2018-06" db="EMBL/GenBank/DDBJ databases">
        <title>Genomic Encyclopedia of Type Strains, Phase IV (KMG-IV): sequencing the most valuable type-strain genomes for metagenomic binning, comparative biology and taxonomic classification.</title>
        <authorList>
            <person name="Goeker M."/>
        </authorList>
    </citation>
    <scope>NUCLEOTIDE SEQUENCE [LARGE SCALE GENOMIC DNA]</scope>
    <source>
        <strain evidence="2 3">DSM 26720</strain>
    </source>
</reference>